<keyword evidence="1" id="KW-0812">Transmembrane</keyword>
<name>A0A430ALN1_9ENTE</name>
<evidence type="ECO:0000256" key="1">
    <source>
        <dbReference type="SAM" id="Phobius"/>
    </source>
</evidence>
<feature type="transmembrane region" description="Helical" evidence="1">
    <location>
        <begin position="73"/>
        <end position="92"/>
    </location>
</feature>
<comment type="caution">
    <text evidence="2">The sequence shown here is derived from an EMBL/GenBank/DDBJ whole genome shotgun (WGS) entry which is preliminary data.</text>
</comment>
<evidence type="ECO:0000313" key="2">
    <source>
        <dbReference type="EMBL" id="RSU09031.1"/>
    </source>
</evidence>
<dbReference type="Proteomes" id="UP000286773">
    <property type="component" value="Unassembled WGS sequence"/>
</dbReference>
<proteinExistence type="predicted"/>
<dbReference type="AlphaFoldDB" id="A0A430ALN1"/>
<gene>
    <name evidence="2" type="ORF">CBF27_13525</name>
</gene>
<evidence type="ECO:0000313" key="3">
    <source>
        <dbReference type="Proteomes" id="UP000286773"/>
    </source>
</evidence>
<keyword evidence="1" id="KW-1133">Transmembrane helix</keyword>
<accession>A0A430ALN1</accession>
<reference evidence="2 3" key="1">
    <citation type="submission" date="2017-05" db="EMBL/GenBank/DDBJ databases">
        <title>Vagococcus spp. assemblies.</title>
        <authorList>
            <person name="Gulvik C.A."/>
        </authorList>
    </citation>
    <scope>NUCLEOTIDE SEQUENCE [LARGE SCALE GENOMIC DNA]</scope>
    <source>
        <strain evidence="2 3">LMG 24798</strain>
    </source>
</reference>
<sequence>MKLVTTLILIAVIVLTMLYYYRKAFVYRHSADGQQILANASQLTMSAFLLGLALILFQLNTFGISRGNYINSLLIYGAFVSTANAAGVWYYGRHLPKSK</sequence>
<protein>
    <submittedName>
        <fullName evidence="2">Uncharacterized protein</fullName>
    </submittedName>
</protein>
<dbReference type="EMBL" id="NGKC01000024">
    <property type="protein sequence ID" value="RSU09031.1"/>
    <property type="molecule type" value="Genomic_DNA"/>
</dbReference>
<dbReference type="OrthoDB" id="2200010at2"/>
<keyword evidence="3" id="KW-1185">Reference proteome</keyword>
<feature type="transmembrane region" description="Helical" evidence="1">
    <location>
        <begin position="43"/>
        <end position="61"/>
    </location>
</feature>
<feature type="transmembrane region" description="Helical" evidence="1">
    <location>
        <begin position="6"/>
        <end position="22"/>
    </location>
</feature>
<organism evidence="2 3">
    <name type="scientific">Vagococcus acidifermentans</name>
    <dbReference type="NCBI Taxonomy" id="564710"/>
    <lineage>
        <taxon>Bacteria</taxon>
        <taxon>Bacillati</taxon>
        <taxon>Bacillota</taxon>
        <taxon>Bacilli</taxon>
        <taxon>Lactobacillales</taxon>
        <taxon>Enterococcaceae</taxon>
        <taxon>Vagococcus</taxon>
    </lineage>
</organism>
<dbReference type="RefSeq" id="WP_126815207.1">
    <property type="nucleotide sequence ID" value="NZ_NGKC01000024.1"/>
</dbReference>
<keyword evidence="1" id="KW-0472">Membrane</keyword>